<name>A0A4U8W4A9_9NOCA</name>
<dbReference type="PANTHER" id="PTHR38011">
    <property type="entry name" value="DIHYDROFOLATE REDUCTASE FAMILY PROTEIN (AFU_ORTHOLOGUE AFUA_8G06820)"/>
    <property type="match status" value="1"/>
</dbReference>
<evidence type="ECO:0000313" key="3">
    <source>
        <dbReference type="Proteomes" id="UP000290439"/>
    </source>
</evidence>
<evidence type="ECO:0000259" key="1">
    <source>
        <dbReference type="Pfam" id="PF01872"/>
    </source>
</evidence>
<dbReference type="AlphaFoldDB" id="A0A4U8W4A9"/>
<dbReference type="GO" id="GO:0009231">
    <property type="term" value="P:riboflavin biosynthetic process"/>
    <property type="evidence" value="ECO:0007669"/>
    <property type="project" value="InterPro"/>
</dbReference>
<dbReference type="EMBL" id="LR215973">
    <property type="protein sequence ID" value="VFB00832.1"/>
    <property type="molecule type" value="Genomic_DNA"/>
</dbReference>
<dbReference type="GO" id="GO:0008703">
    <property type="term" value="F:5-amino-6-(5-phosphoribosylamino)uracil reductase activity"/>
    <property type="evidence" value="ECO:0007669"/>
    <property type="project" value="InterPro"/>
</dbReference>
<dbReference type="PANTHER" id="PTHR38011:SF11">
    <property type="entry name" value="2,5-DIAMINO-6-RIBOSYLAMINO-4(3H)-PYRIMIDINONE 5'-PHOSPHATE REDUCTASE"/>
    <property type="match status" value="1"/>
</dbReference>
<dbReference type="InterPro" id="IPR024072">
    <property type="entry name" value="DHFR-like_dom_sf"/>
</dbReference>
<proteinExistence type="predicted"/>
<feature type="domain" description="Bacterial bifunctional deaminase-reductase C-terminal" evidence="1">
    <location>
        <begin position="3"/>
        <end position="162"/>
    </location>
</feature>
<reference evidence="2 3" key="1">
    <citation type="submission" date="2019-02" db="EMBL/GenBank/DDBJ databases">
        <authorList>
            <consortium name="Pathogen Informatics"/>
        </authorList>
    </citation>
    <scope>NUCLEOTIDE SEQUENCE [LARGE SCALE GENOMIC DNA]</scope>
    <source>
        <strain evidence="2 3">3012STDY6756504</strain>
    </source>
</reference>
<dbReference type="InterPro" id="IPR050765">
    <property type="entry name" value="Riboflavin_Biosynth_HTPR"/>
</dbReference>
<sequence>MRKLVYYVAVSLDGYIAGPDNQFDFYPGSDTYTAWMCAQFPDSIPTAARPHIGMAVDAPNQEWDTVLMGRGTYAVGEANPFAHLKQYVFSSSLDSRVDPAIEVVPGDPVEFVRQLKRAEGLDVWLCGGGKLAATLAGEIDELIIKSYPVVAGAGIPAFTGAFDPTLFTPVRRKEFDSGNQVTWYARA</sequence>
<dbReference type="InterPro" id="IPR002734">
    <property type="entry name" value="RibDG_C"/>
</dbReference>
<organism evidence="2 3">
    <name type="scientific">Nocardia cyriacigeorgica</name>
    <dbReference type="NCBI Taxonomy" id="135487"/>
    <lineage>
        <taxon>Bacteria</taxon>
        <taxon>Bacillati</taxon>
        <taxon>Actinomycetota</taxon>
        <taxon>Actinomycetes</taxon>
        <taxon>Mycobacteriales</taxon>
        <taxon>Nocardiaceae</taxon>
        <taxon>Nocardia</taxon>
    </lineage>
</organism>
<dbReference type="RefSeq" id="WP_130918574.1">
    <property type="nucleotide sequence ID" value="NZ_JADLRK010000004.1"/>
</dbReference>
<evidence type="ECO:0000313" key="2">
    <source>
        <dbReference type="EMBL" id="VFB00832.1"/>
    </source>
</evidence>
<protein>
    <submittedName>
        <fullName evidence="2">RibD C-terminal domain</fullName>
    </submittedName>
</protein>
<dbReference type="Proteomes" id="UP000290439">
    <property type="component" value="Chromosome"/>
</dbReference>
<gene>
    <name evidence="2" type="primary">yyaP_12</name>
    <name evidence="2" type="ORF">NCTC10797_04639</name>
</gene>
<dbReference type="SUPFAM" id="SSF53597">
    <property type="entry name" value="Dihydrofolate reductase-like"/>
    <property type="match status" value="1"/>
</dbReference>
<accession>A0A4U8W4A9</accession>
<dbReference type="Gene3D" id="3.40.430.10">
    <property type="entry name" value="Dihydrofolate Reductase, subunit A"/>
    <property type="match status" value="1"/>
</dbReference>
<dbReference type="Pfam" id="PF01872">
    <property type="entry name" value="RibD_C"/>
    <property type="match status" value="1"/>
</dbReference>